<evidence type="ECO:0000313" key="2">
    <source>
        <dbReference type="Proteomes" id="UP000533269"/>
    </source>
</evidence>
<dbReference type="Pfam" id="PF19730">
    <property type="entry name" value="DUF6221"/>
    <property type="match status" value="1"/>
</dbReference>
<reference evidence="1 2" key="2">
    <citation type="submission" date="2020-08" db="EMBL/GenBank/DDBJ databases">
        <authorList>
            <person name="Partida-Martinez L."/>
            <person name="Huntemann M."/>
            <person name="Clum A."/>
            <person name="Wang J."/>
            <person name="Palaniappan K."/>
            <person name="Ritter S."/>
            <person name="Chen I.-M."/>
            <person name="Stamatis D."/>
            <person name="Reddy T."/>
            <person name="O'Malley R."/>
            <person name="Daum C."/>
            <person name="Shapiro N."/>
            <person name="Ivanova N."/>
            <person name="Kyrpides N."/>
            <person name="Woyke T."/>
        </authorList>
    </citation>
    <scope>NUCLEOTIDE SEQUENCE [LARGE SCALE GENOMIC DNA]</scope>
    <source>
        <strain evidence="1 2">AS2.23</strain>
    </source>
</reference>
<dbReference type="AlphaFoldDB" id="A0A7W4TMI5"/>
<proteinExistence type="predicted"/>
<dbReference type="EMBL" id="JACHVY010000002">
    <property type="protein sequence ID" value="MBB2901664.1"/>
    <property type="molecule type" value="Genomic_DNA"/>
</dbReference>
<comment type="caution">
    <text evidence="1">The sequence shown here is derived from an EMBL/GenBank/DDBJ whole genome shotgun (WGS) entry which is preliminary data.</text>
</comment>
<dbReference type="Proteomes" id="UP000533269">
    <property type="component" value="Unassembled WGS sequence"/>
</dbReference>
<dbReference type="InterPro" id="IPR046193">
    <property type="entry name" value="DUF6221"/>
</dbReference>
<gene>
    <name evidence="1" type="ORF">FHR75_002479</name>
</gene>
<sequence>MSNREDIVPFIRARYDADEDAARSLAPGAWRFEGGAVLDEAGPVARVEEEADAVGRHVARHDPASVVRGLAVRRALFDVHNTSPIDDTAWFLLRVMASEYRQHDDFRPEWAVIG</sequence>
<name>A0A7W4TMI5_KINRA</name>
<accession>A0A7W4TMI5</accession>
<reference evidence="1 2" key="1">
    <citation type="submission" date="2020-08" db="EMBL/GenBank/DDBJ databases">
        <title>The Agave Microbiome: Exploring the role of microbial communities in plant adaptations to desert environments.</title>
        <authorList>
            <person name="Partida-Martinez L.P."/>
        </authorList>
    </citation>
    <scope>NUCLEOTIDE SEQUENCE [LARGE SCALE GENOMIC DNA]</scope>
    <source>
        <strain evidence="1 2">AS2.23</strain>
    </source>
</reference>
<protein>
    <submittedName>
        <fullName evidence="1">Uncharacterized protein</fullName>
    </submittedName>
</protein>
<evidence type="ECO:0000313" key="1">
    <source>
        <dbReference type="EMBL" id="MBB2901664.1"/>
    </source>
</evidence>
<organism evidence="1 2">
    <name type="scientific">Kineococcus radiotolerans</name>
    <dbReference type="NCBI Taxonomy" id="131568"/>
    <lineage>
        <taxon>Bacteria</taxon>
        <taxon>Bacillati</taxon>
        <taxon>Actinomycetota</taxon>
        <taxon>Actinomycetes</taxon>
        <taxon>Kineosporiales</taxon>
        <taxon>Kineosporiaceae</taxon>
        <taxon>Kineococcus</taxon>
    </lineage>
</organism>
<dbReference type="RefSeq" id="WP_183391681.1">
    <property type="nucleotide sequence ID" value="NZ_JACHVY010000002.1"/>
</dbReference>